<proteinExistence type="inferred from homology"/>
<comment type="similarity">
    <text evidence="1">Belongs to the GMC oxidoreductase family.</text>
</comment>
<dbReference type="SUPFAM" id="SSF51905">
    <property type="entry name" value="FAD/NAD(P)-binding domain"/>
    <property type="match status" value="1"/>
</dbReference>
<feature type="active site" description="Proton donor" evidence="2">
    <location>
        <position position="547"/>
    </location>
</feature>
<feature type="domain" description="Glucose-methanol-choline oxidoreductase N-terminal" evidence="5">
    <location>
        <begin position="304"/>
        <end position="318"/>
    </location>
</feature>
<dbReference type="KEGG" id="nlo:107219055"/>
<feature type="binding site" evidence="3">
    <location>
        <position position="267"/>
    </location>
    <ligand>
        <name>FAD</name>
        <dbReference type="ChEBI" id="CHEBI:57692"/>
    </ligand>
</feature>
<dbReference type="Gene3D" id="3.50.50.60">
    <property type="entry name" value="FAD/NAD(P)-binding domain"/>
    <property type="match status" value="1"/>
</dbReference>
<evidence type="ECO:0000313" key="7">
    <source>
        <dbReference type="RefSeq" id="XP_015512610.1"/>
    </source>
</evidence>
<sequence length="614" mass="69757">MKFILILVLIFVAGSFAVPFTYLESVLRHVRGPKQYAISREPEVVFSEYDFVIVGAGPAGCVLANRLSEIPEWKILLLEAGRWETLLSDIPMMVSYFQFTDFNWHYLMERQEGVCEAMTDGRCHWPRGRGVGGTSIINYMIYTRGNRQDFLDLEAAGNYGWGPNETLYYYMKSERSKLAAHPYSRYHGRDGYLSVGDVPYRSKMATTFLDATAELGNKILDYNGEDQLGFSFVQSTIENGKRCSAAKAFLRPVLGRKNLHVLANTRVTKILINPRSKAVYGVEFIRKRQLTQVFTRKEVILSSGAFNSPQLLMLSGIGPKEHLEELGIPVVQDLRVGKNLQDHISFLGLTFLASNVGESLSEKILLNDPKYLIEWLRYGRGPLTLTGGVEAIGYVKTKYNNFPGNQPDIELFFLRGSLSSDGGSTYRKSFHINEETYEAVYREIDYADCFTIIPMLLHPESKGELRLKSRDPFAWPKFYGNYLTKDIDVKRMVAGIREGIRIAETKAFKIHQPRIHDKPFPKCAHLKFNSDEYWECAVRMITATLHHQVGTCKMGPKTDPEAVVDPELRVHGIDFLRVADTSIIPKSWSAHTNAPSFMIGEKAADMIKRTWSRF</sequence>
<protein>
    <submittedName>
        <fullName evidence="7 8">Glucose dehydrogenase [FAD, quinone]</fullName>
    </submittedName>
</protein>
<gene>
    <name evidence="7 8" type="primary">LOC107219055</name>
</gene>
<dbReference type="OrthoDB" id="269227at2759"/>
<evidence type="ECO:0000313" key="8">
    <source>
        <dbReference type="RefSeq" id="XP_046587068.1"/>
    </source>
</evidence>
<accession>A0A6J0BCG2</accession>
<evidence type="ECO:0000256" key="2">
    <source>
        <dbReference type="PIRSR" id="PIRSR000137-1"/>
    </source>
</evidence>
<feature type="signal peptide" evidence="4">
    <location>
        <begin position="1"/>
        <end position="17"/>
    </location>
</feature>
<keyword evidence="6" id="KW-1185">Reference proteome</keyword>
<dbReference type="AlphaFoldDB" id="A0A6J0BCG2"/>
<evidence type="ECO:0000256" key="1">
    <source>
        <dbReference type="ARBA" id="ARBA00010790"/>
    </source>
</evidence>
<keyword evidence="3" id="KW-0274">FAD</keyword>
<evidence type="ECO:0000256" key="3">
    <source>
        <dbReference type="PIRSR" id="PIRSR000137-2"/>
    </source>
</evidence>
<dbReference type="RefSeq" id="XP_015512610.1">
    <property type="nucleotide sequence ID" value="XM_015657124.1"/>
</dbReference>
<dbReference type="RefSeq" id="XP_046587068.1">
    <property type="nucleotide sequence ID" value="XM_046731112.1"/>
</dbReference>
<dbReference type="Proteomes" id="UP000829291">
    <property type="component" value="Chromosome 2"/>
</dbReference>
<dbReference type="Gene3D" id="3.30.560.10">
    <property type="entry name" value="Glucose Oxidase, domain 3"/>
    <property type="match status" value="1"/>
</dbReference>
<reference evidence="7" key="1">
    <citation type="submission" date="2025-04" db="UniProtKB">
        <authorList>
            <consortium name="RefSeq"/>
        </authorList>
    </citation>
    <scope>IDENTIFICATION</scope>
    <source>
        <tissue evidence="8">Thorax and Abdomen</tissue>
        <tissue evidence="7">Whole body</tissue>
    </source>
</reference>
<feature type="binding site" evidence="3">
    <location>
        <position position="134"/>
    </location>
    <ligand>
        <name>FAD</name>
        <dbReference type="ChEBI" id="CHEBI:57692"/>
    </ligand>
</feature>
<feature type="active site" description="Proton acceptor" evidence="2">
    <location>
        <position position="591"/>
    </location>
</feature>
<keyword evidence="4" id="KW-0732">Signal</keyword>
<dbReference type="PANTHER" id="PTHR11552">
    <property type="entry name" value="GLUCOSE-METHANOL-CHOLINE GMC OXIDOREDUCTASE"/>
    <property type="match status" value="1"/>
</dbReference>
<organism evidence="6 7">
    <name type="scientific">Neodiprion lecontei</name>
    <name type="common">Redheaded pine sawfly</name>
    <dbReference type="NCBI Taxonomy" id="441921"/>
    <lineage>
        <taxon>Eukaryota</taxon>
        <taxon>Metazoa</taxon>
        <taxon>Ecdysozoa</taxon>
        <taxon>Arthropoda</taxon>
        <taxon>Hexapoda</taxon>
        <taxon>Insecta</taxon>
        <taxon>Pterygota</taxon>
        <taxon>Neoptera</taxon>
        <taxon>Endopterygota</taxon>
        <taxon>Hymenoptera</taxon>
        <taxon>Tenthredinoidea</taxon>
        <taxon>Diprionidae</taxon>
        <taxon>Diprioninae</taxon>
        <taxon>Neodiprion</taxon>
    </lineage>
</organism>
<dbReference type="Pfam" id="PF00732">
    <property type="entry name" value="GMC_oxred_N"/>
    <property type="match status" value="1"/>
</dbReference>
<dbReference type="GO" id="GO:0050660">
    <property type="term" value="F:flavin adenine dinucleotide binding"/>
    <property type="evidence" value="ECO:0007669"/>
    <property type="project" value="InterPro"/>
</dbReference>
<feature type="chain" id="PRO_5026687057" evidence="4">
    <location>
        <begin position="18"/>
        <end position="614"/>
    </location>
</feature>
<dbReference type="PROSITE" id="PS00624">
    <property type="entry name" value="GMC_OXRED_2"/>
    <property type="match status" value="1"/>
</dbReference>
<comment type="cofactor">
    <cofactor evidence="3">
        <name>FAD</name>
        <dbReference type="ChEBI" id="CHEBI:57692"/>
    </cofactor>
</comment>
<dbReference type="PIRSF" id="PIRSF000137">
    <property type="entry name" value="Alcohol_oxidase"/>
    <property type="match status" value="1"/>
</dbReference>
<dbReference type="InterPro" id="IPR007867">
    <property type="entry name" value="GMC_OxRtase_C"/>
</dbReference>
<dbReference type="GeneID" id="107219055"/>
<dbReference type="InParanoid" id="A0A6J0BCG2"/>
<dbReference type="InterPro" id="IPR036188">
    <property type="entry name" value="FAD/NAD-bd_sf"/>
</dbReference>
<evidence type="ECO:0000256" key="4">
    <source>
        <dbReference type="SAM" id="SignalP"/>
    </source>
</evidence>
<evidence type="ECO:0000259" key="5">
    <source>
        <dbReference type="PROSITE" id="PS00624"/>
    </source>
</evidence>
<dbReference type="InterPro" id="IPR012132">
    <property type="entry name" value="GMC_OxRdtase"/>
</dbReference>
<dbReference type="PANTHER" id="PTHR11552:SF208">
    <property type="entry name" value="RE36204P-RELATED"/>
    <property type="match status" value="1"/>
</dbReference>
<evidence type="ECO:0000313" key="6">
    <source>
        <dbReference type="Proteomes" id="UP000829291"/>
    </source>
</evidence>
<dbReference type="Pfam" id="PF05199">
    <property type="entry name" value="GMC_oxred_C"/>
    <property type="match status" value="1"/>
</dbReference>
<dbReference type="InterPro" id="IPR000172">
    <property type="entry name" value="GMC_OxRdtase_N"/>
</dbReference>
<dbReference type="SUPFAM" id="SSF54373">
    <property type="entry name" value="FAD-linked reductases, C-terminal domain"/>
    <property type="match status" value="1"/>
</dbReference>
<dbReference type="GO" id="GO:0016614">
    <property type="term" value="F:oxidoreductase activity, acting on CH-OH group of donors"/>
    <property type="evidence" value="ECO:0007669"/>
    <property type="project" value="InterPro"/>
</dbReference>
<keyword evidence="3" id="KW-0285">Flavoprotein</keyword>
<name>A0A6J0BCG2_NEOLC</name>